<sequence length="228" mass="26288">MYTKREEERNHLHTICVVLSSQTDARNPHFFLLRHSSSLLTVPPFPFASNSSTYLKKLLAYGKHRHQEWWWLGHKWRNTMKQISALHHHHSSNSVRRGLYCPRGATIDAAIVDQIRNFLSAIKTLPIKEQQASNFSFEDVSILVLLETHLPLTSITKSTKMAKISVLACMTLAKEELVLERNNTSMEQRQSPSMPVEHHFCFKKRTAGVVPAKALRRSDQKIINIRIK</sequence>
<dbReference type="EMBL" id="JASCZI010242140">
    <property type="protein sequence ID" value="MED6209793.1"/>
    <property type="molecule type" value="Genomic_DNA"/>
</dbReference>
<proteinExistence type="predicted"/>
<dbReference type="Gene3D" id="1.10.10.10">
    <property type="entry name" value="Winged helix-like DNA-binding domain superfamily/Winged helix DNA-binding domain"/>
    <property type="match status" value="1"/>
</dbReference>
<keyword evidence="2" id="KW-1185">Reference proteome</keyword>
<evidence type="ECO:0000313" key="1">
    <source>
        <dbReference type="EMBL" id="MED6209793.1"/>
    </source>
</evidence>
<protein>
    <submittedName>
        <fullName evidence="1">Uncharacterized protein</fullName>
    </submittedName>
</protein>
<name>A0ABU6YLQ4_9FABA</name>
<evidence type="ECO:0000313" key="2">
    <source>
        <dbReference type="Proteomes" id="UP001341840"/>
    </source>
</evidence>
<reference evidence="1 2" key="1">
    <citation type="journal article" date="2023" name="Plants (Basel)">
        <title>Bridging the Gap: Combining Genomics and Transcriptomics Approaches to Understand Stylosanthes scabra, an Orphan Legume from the Brazilian Caatinga.</title>
        <authorList>
            <person name="Ferreira-Neto J.R.C."/>
            <person name="da Silva M.D."/>
            <person name="Binneck E."/>
            <person name="de Melo N.F."/>
            <person name="da Silva R.H."/>
            <person name="de Melo A.L.T.M."/>
            <person name="Pandolfi V."/>
            <person name="Bustamante F.O."/>
            <person name="Brasileiro-Vidal A.C."/>
            <person name="Benko-Iseppon A.M."/>
        </authorList>
    </citation>
    <scope>NUCLEOTIDE SEQUENCE [LARGE SCALE GENOMIC DNA]</scope>
    <source>
        <tissue evidence="1">Leaves</tissue>
    </source>
</reference>
<organism evidence="1 2">
    <name type="scientific">Stylosanthes scabra</name>
    <dbReference type="NCBI Taxonomy" id="79078"/>
    <lineage>
        <taxon>Eukaryota</taxon>
        <taxon>Viridiplantae</taxon>
        <taxon>Streptophyta</taxon>
        <taxon>Embryophyta</taxon>
        <taxon>Tracheophyta</taxon>
        <taxon>Spermatophyta</taxon>
        <taxon>Magnoliopsida</taxon>
        <taxon>eudicotyledons</taxon>
        <taxon>Gunneridae</taxon>
        <taxon>Pentapetalae</taxon>
        <taxon>rosids</taxon>
        <taxon>fabids</taxon>
        <taxon>Fabales</taxon>
        <taxon>Fabaceae</taxon>
        <taxon>Papilionoideae</taxon>
        <taxon>50 kb inversion clade</taxon>
        <taxon>dalbergioids sensu lato</taxon>
        <taxon>Dalbergieae</taxon>
        <taxon>Pterocarpus clade</taxon>
        <taxon>Stylosanthes</taxon>
    </lineage>
</organism>
<gene>
    <name evidence="1" type="ORF">PIB30_058149</name>
</gene>
<dbReference type="Proteomes" id="UP001341840">
    <property type="component" value="Unassembled WGS sequence"/>
</dbReference>
<accession>A0ABU6YLQ4</accession>
<dbReference type="InterPro" id="IPR036388">
    <property type="entry name" value="WH-like_DNA-bd_sf"/>
</dbReference>
<comment type="caution">
    <text evidence="1">The sequence shown here is derived from an EMBL/GenBank/DDBJ whole genome shotgun (WGS) entry which is preliminary data.</text>
</comment>